<evidence type="ECO:0000313" key="2">
    <source>
        <dbReference type="Proteomes" id="UP000694920"/>
    </source>
</evidence>
<dbReference type="RefSeq" id="XP_015608109.1">
    <property type="nucleotide sequence ID" value="XM_015752623.2"/>
</dbReference>
<feature type="compositionally biased region" description="Polar residues" evidence="1">
    <location>
        <begin position="31"/>
        <end position="49"/>
    </location>
</feature>
<sequence length="306" mass="35038">MTVEWEYKIKIYCLDIIMDLREDIKRATKINPSHNSNWHVKSRSQTKNSRPNEKRFTNVNFEPDEDPSNHYSSISKIFTCQDEVISNVIEVNGGIDYSNESIEQHLRFRQLQKLNTVNVNDMKYLEESTSMNYDIPSYDTSTSDIDLNNINIIEDNSCSVKPENEQTGIQMFSRNALISGLIKNEVIRVEDLYIENTIAKENSPIESNSQCESVSDDSRCLSCKDDTTSESESLVDYNSPLLVPHPNEPDFFGHPLQIFGKMEEQGIDFTIPSAGVKKTVTPRQFFMNIPESTFAFVSKKKIDKSS</sequence>
<dbReference type="GeneID" id="107273949"/>
<gene>
    <name evidence="3" type="primary">LOC107273949</name>
</gene>
<keyword evidence="2" id="KW-1185">Reference proteome</keyword>
<organism evidence="2 3">
    <name type="scientific">Cephus cinctus</name>
    <name type="common">Wheat stem sawfly</name>
    <dbReference type="NCBI Taxonomy" id="211228"/>
    <lineage>
        <taxon>Eukaryota</taxon>
        <taxon>Metazoa</taxon>
        <taxon>Ecdysozoa</taxon>
        <taxon>Arthropoda</taxon>
        <taxon>Hexapoda</taxon>
        <taxon>Insecta</taxon>
        <taxon>Pterygota</taxon>
        <taxon>Neoptera</taxon>
        <taxon>Endopterygota</taxon>
        <taxon>Hymenoptera</taxon>
        <taxon>Cephoidea</taxon>
        <taxon>Cephidae</taxon>
        <taxon>Cephus</taxon>
    </lineage>
</organism>
<protein>
    <submittedName>
        <fullName evidence="3">Uncharacterized protein LOC107273949 isoform X1</fullName>
    </submittedName>
</protein>
<dbReference type="AlphaFoldDB" id="A0AAJ7CDJ8"/>
<reference evidence="3" key="1">
    <citation type="submission" date="2025-08" db="UniProtKB">
        <authorList>
            <consortium name="RefSeq"/>
        </authorList>
    </citation>
    <scope>IDENTIFICATION</scope>
</reference>
<dbReference type="KEGG" id="ccin:107273949"/>
<evidence type="ECO:0000313" key="3">
    <source>
        <dbReference type="RefSeq" id="XP_015608109.1"/>
    </source>
</evidence>
<proteinExistence type="predicted"/>
<name>A0AAJ7CDJ8_CEPCN</name>
<evidence type="ECO:0000256" key="1">
    <source>
        <dbReference type="SAM" id="MobiDB-lite"/>
    </source>
</evidence>
<feature type="region of interest" description="Disordered" evidence="1">
    <location>
        <begin position="31"/>
        <end position="68"/>
    </location>
</feature>
<dbReference type="Proteomes" id="UP000694920">
    <property type="component" value="Unplaced"/>
</dbReference>
<accession>A0AAJ7CDJ8</accession>